<feature type="compositionally biased region" description="Low complexity" evidence="3">
    <location>
        <begin position="441"/>
        <end position="453"/>
    </location>
</feature>
<evidence type="ECO:0000313" key="5">
    <source>
        <dbReference type="Proteomes" id="UP000728032"/>
    </source>
</evidence>
<organism evidence="4">
    <name type="scientific">Oppiella nova</name>
    <dbReference type="NCBI Taxonomy" id="334625"/>
    <lineage>
        <taxon>Eukaryota</taxon>
        <taxon>Metazoa</taxon>
        <taxon>Ecdysozoa</taxon>
        <taxon>Arthropoda</taxon>
        <taxon>Chelicerata</taxon>
        <taxon>Arachnida</taxon>
        <taxon>Acari</taxon>
        <taxon>Acariformes</taxon>
        <taxon>Sarcoptiformes</taxon>
        <taxon>Oribatida</taxon>
        <taxon>Brachypylina</taxon>
        <taxon>Oppioidea</taxon>
        <taxon>Oppiidae</taxon>
        <taxon>Oppiella</taxon>
    </lineage>
</organism>
<dbReference type="InterPro" id="IPR031311">
    <property type="entry name" value="CHIT_BIND_RR_consensus"/>
</dbReference>
<feature type="compositionally biased region" description="Polar residues" evidence="3">
    <location>
        <begin position="191"/>
        <end position="239"/>
    </location>
</feature>
<dbReference type="PROSITE" id="PS51155">
    <property type="entry name" value="CHIT_BIND_RR_2"/>
    <property type="match status" value="1"/>
</dbReference>
<feature type="compositionally biased region" description="Polar residues" evidence="3">
    <location>
        <begin position="166"/>
        <end position="179"/>
    </location>
</feature>
<accession>A0A7R9QKD9</accession>
<protein>
    <submittedName>
        <fullName evidence="4">Uncharacterized protein</fullName>
    </submittedName>
</protein>
<evidence type="ECO:0000313" key="4">
    <source>
        <dbReference type="EMBL" id="CAD7648797.1"/>
    </source>
</evidence>
<dbReference type="GO" id="GO:0042302">
    <property type="term" value="F:structural constituent of cuticle"/>
    <property type="evidence" value="ECO:0007669"/>
    <property type="project" value="UniProtKB-UniRule"/>
</dbReference>
<dbReference type="OrthoDB" id="6436078at2759"/>
<feature type="compositionally biased region" description="Pro residues" evidence="3">
    <location>
        <begin position="459"/>
        <end position="468"/>
    </location>
</feature>
<dbReference type="EMBL" id="OC918167">
    <property type="protein sequence ID" value="CAD7648797.1"/>
    <property type="molecule type" value="Genomic_DNA"/>
</dbReference>
<name>A0A7R9QKD9_9ACAR</name>
<dbReference type="Proteomes" id="UP000728032">
    <property type="component" value="Unassembled WGS sequence"/>
</dbReference>
<feature type="compositionally biased region" description="Polar residues" evidence="3">
    <location>
        <begin position="385"/>
        <end position="423"/>
    </location>
</feature>
<feature type="region of interest" description="Disordered" evidence="3">
    <location>
        <begin position="59"/>
        <end position="522"/>
    </location>
</feature>
<proteinExistence type="predicted"/>
<feature type="compositionally biased region" description="Polar residues" evidence="3">
    <location>
        <begin position="330"/>
        <end position="357"/>
    </location>
</feature>
<feature type="compositionally biased region" description="Basic and acidic residues" evidence="3">
    <location>
        <begin position="155"/>
        <end position="165"/>
    </location>
</feature>
<dbReference type="PROSITE" id="PS00233">
    <property type="entry name" value="CHIT_BIND_RR_1"/>
    <property type="match status" value="1"/>
</dbReference>
<feature type="compositionally biased region" description="Low complexity" evidence="3">
    <location>
        <begin position="123"/>
        <end position="145"/>
    </location>
</feature>
<dbReference type="Pfam" id="PF00379">
    <property type="entry name" value="Chitin_bind_4"/>
    <property type="match status" value="1"/>
</dbReference>
<feature type="compositionally biased region" description="Polar residues" evidence="3">
    <location>
        <begin position="477"/>
        <end position="522"/>
    </location>
</feature>
<feature type="compositionally biased region" description="Polar residues" evidence="3">
    <location>
        <begin position="69"/>
        <end position="107"/>
    </location>
</feature>
<evidence type="ECO:0000256" key="3">
    <source>
        <dbReference type="SAM" id="MobiDB-lite"/>
    </source>
</evidence>
<gene>
    <name evidence="4" type="ORF">ONB1V03_LOCUS6934</name>
</gene>
<feature type="non-terminal residue" evidence="4">
    <location>
        <position position="1"/>
    </location>
</feature>
<dbReference type="AlphaFoldDB" id="A0A7R9QKD9"/>
<keyword evidence="5" id="KW-1185">Reference proteome</keyword>
<reference evidence="4" key="1">
    <citation type="submission" date="2020-11" db="EMBL/GenBank/DDBJ databases">
        <authorList>
            <person name="Tran Van P."/>
        </authorList>
    </citation>
    <scope>NUCLEOTIDE SEQUENCE</scope>
</reference>
<keyword evidence="1 2" id="KW-0193">Cuticle</keyword>
<sequence length="654" mass="71878">EAIPTSYDFKYSTGSEGPAQLFREEHRDHDGTVRGKYGYVDPNGKLRVVEYTAGANGYQVSGDIGPDSEVQNEAQQQYRSDPSVRAQTDAWSRSRTDTSGANYNRNPSAGGWSSVDPLWNVGALPQQPQAAPIQSVPQQPTQSQPLPRPVPQAPADRDRAWDDNKQQVWDKNNGNNWPNSDRGVSGGGSVDWNTWNSDQQTWTKPQKSNTGAQGWTSRIQHDWQQSQSPNRPTKQWTQRRQIESPPDQSWSPPSEGPTAGQWSQPPQHPTTGQFTQFRDNPISDQRSQTSPQIPPPAQWPQTTADDISRLQGPTPGAQQDVNSLREKWTGISSAGQWPSQPNWEQTPQQIAPTSGQWSPPPQTQTSGAQSIPAPPPISIADQWRQRSQQKSPQNQFIQTGGQSPDTGSQYNPFPAQGSPQWPQSPARVARIGDLAPPNQPNQPSQPSLQSQSAISGGQPPIPPFPNQAPPNWAQPIGQSNPSQFASTGAQNNWSQQTATQSANTGFQANTGPQRQTSQINDMFSGSPYVHFRIDHTVDPNQPPLRYHDYRGFPPETYAYYMAYGLDVKGAQGEDKQIHGYHLSLGVDIDNKYHTNGCYNTGNGGVFYNTGKPTPGSKGKYVTSTGQVLRNLVGGGQNTFPLGSIIARLFIYPRV</sequence>
<evidence type="ECO:0000256" key="2">
    <source>
        <dbReference type="PROSITE-ProRule" id="PRU00497"/>
    </source>
</evidence>
<feature type="compositionally biased region" description="Polar residues" evidence="3">
    <location>
        <begin position="260"/>
        <end position="291"/>
    </location>
</feature>
<evidence type="ECO:0000256" key="1">
    <source>
        <dbReference type="ARBA" id="ARBA00022460"/>
    </source>
</evidence>
<dbReference type="InterPro" id="IPR000618">
    <property type="entry name" value="Insect_cuticle"/>
</dbReference>
<dbReference type="EMBL" id="CAJPVJ010003342">
    <property type="protein sequence ID" value="CAG2167427.1"/>
    <property type="molecule type" value="Genomic_DNA"/>
</dbReference>